<dbReference type="InterPro" id="IPR007461">
    <property type="entry name" value="Ysc84_actin-binding"/>
</dbReference>
<dbReference type="GO" id="GO:0035091">
    <property type="term" value="F:phosphatidylinositol binding"/>
    <property type="evidence" value="ECO:0007669"/>
    <property type="project" value="TreeGrafter"/>
</dbReference>
<reference evidence="3" key="1">
    <citation type="submission" date="2021-01" db="EMBL/GenBank/DDBJ databases">
        <authorList>
            <person name="Corre E."/>
            <person name="Pelletier E."/>
            <person name="Niang G."/>
            <person name="Scheremetjew M."/>
            <person name="Finn R."/>
            <person name="Kale V."/>
            <person name="Holt S."/>
            <person name="Cochrane G."/>
            <person name="Meng A."/>
            <person name="Brown T."/>
            <person name="Cohen L."/>
        </authorList>
    </citation>
    <scope>NUCLEOTIDE SEQUENCE</scope>
    <source>
        <strain evidence="3">UTEX LB 2760</strain>
    </source>
</reference>
<feature type="compositionally biased region" description="Low complexity" evidence="1">
    <location>
        <begin position="441"/>
        <end position="455"/>
    </location>
</feature>
<sequence length="468" mass="49467">MGLGISGTGSMSTDVKVAKGIAASWTGEGKSLNSKIKDQVAMIPPWVLAKAHGVCFLFFLRAGFLWSGELGTGFVIAKINRGTPQERWSAPTAITSGGMGWGLLIGAQKQYHVVVLNSKNALRTFSSQGKMNFGGDIGVAAGPVGRNADVKVDVGNKGIAASYSYSYSQGLFAGLALNGAVIVGNPSMNKGFYGREIAIKDLLTGAEGLREADSNFEYSELHRHLASALGGSVHGSDASLSVDQPNSGAPGTVEVDYFGLSGRSGSELHAGGDGYSRSNSSARGALSTYDSRRNSEQGSGYGGNGGSGNYDDFVSRRPSAQYGSRADSYADAHRSRSRDYYGGGDPRSYYDDRQRDQPSDYYGGSREPPRDTYGGPRDLPPRPYQDPRDSRADDRGYSGASYSDVYQGYGSRQYGKGSSRSSGYPYEEDNRDRQNSGGGYSNYDGSTTQGRSGSSRGSGAGAGYPSRI</sequence>
<gene>
    <name evidence="3" type="ORF">RMAR0315_LOCUS12566</name>
</gene>
<dbReference type="PANTHER" id="PTHR15629">
    <property type="entry name" value="SH3YL1 PROTEIN"/>
    <property type="match status" value="1"/>
</dbReference>
<feature type="compositionally biased region" description="Basic and acidic residues" evidence="1">
    <location>
        <begin position="348"/>
        <end position="358"/>
    </location>
</feature>
<dbReference type="Pfam" id="PF04366">
    <property type="entry name" value="Ysc84"/>
    <property type="match status" value="1"/>
</dbReference>
<dbReference type="PANTHER" id="PTHR15629:SF2">
    <property type="entry name" value="SH3 DOMAIN-CONTAINING YSC84-LIKE PROTEIN 1"/>
    <property type="match status" value="1"/>
</dbReference>
<evidence type="ECO:0000256" key="1">
    <source>
        <dbReference type="SAM" id="MobiDB-lite"/>
    </source>
</evidence>
<dbReference type="InterPro" id="IPR051702">
    <property type="entry name" value="SH3_domain_YSC84-like"/>
</dbReference>
<feature type="compositionally biased region" description="Basic and acidic residues" evidence="1">
    <location>
        <begin position="328"/>
        <end position="339"/>
    </location>
</feature>
<feature type="domain" description="Ysc84 actin-binding" evidence="2">
    <location>
        <begin position="97"/>
        <end position="208"/>
    </location>
</feature>
<evidence type="ECO:0000259" key="2">
    <source>
        <dbReference type="Pfam" id="PF04366"/>
    </source>
</evidence>
<name>A0A7S0BSX2_9RHOD</name>
<accession>A0A7S0BSX2</accession>
<feature type="compositionally biased region" description="Gly residues" evidence="1">
    <location>
        <begin position="299"/>
        <end position="308"/>
    </location>
</feature>
<protein>
    <recommendedName>
        <fullName evidence="2">Ysc84 actin-binding domain-containing protein</fullName>
    </recommendedName>
</protein>
<feature type="compositionally biased region" description="Basic and acidic residues" evidence="1">
    <location>
        <begin position="385"/>
        <end position="396"/>
    </location>
</feature>
<dbReference type="AlphaFoldDB" id="A0A7S0BSX2"/>
<dbReference type="EMBL" id="HBEK01022895">
    <property type="protein sequence ID" value="CAD8402561.1"/>
    <property type="molecule type" value="Transcribed_RNA"/>
</dbReference>
<feature type="region of interest" description="Disordered" evidence="1">
    <location>
        <begin position="269"/>
        <end position="468"/>
    </location>
</feature>
<proteinExistence type="predicted"/>
<organism evidence="3">
    <name type="scientific">Rhodosorus marinus</name>
    <dbReference type="NCBI Taxonomy" id="101924"/>
    <lineage>
        <taxon>Eukaryota</taxon>
        <taxon>Rhodophyta</taxon>
        <taxon>Stylonematophyceae</taxon>
        <taxon>Stylonematales</taxon>
        <taxon>Stylonemataceae</taxon>
        <taxon>Rhodosorus</taxon>
    </lineage>
</organism>
<evidence type="ECO:0000313" key="3">
    <source>
        <dbReference type="EMBL" id="CAD8402561.1"/>
    </source>
</evidence>